<proteinExistence type="predicted"/>
<dbReference type="Proteomes" id="UP000219042">
    <property type="component" value="Unassembled WGS sequence"/>
</dbReference>
<feature type="chain" id="PRO_5013054418" description="Repeat domain-containing protein" evidence="1">
    <location>
        <begin position="20"/>
        <end position="304"/>
    </location>
</feature>
<gene>
    <name evidence="2" type="ORF">SAMN05421731_101251</name>
</gene>
<feature type="signal peptide" evidence="1">
    <location>
        <begin position="1"/>
        <end position="19"/>
    </location>
</feature>
<dbReference type="RefSeq" id="WP_097077536.1">
    <property type="nucleotide sequence ID" value="NZ_BAABHT010000020.1"/>
</dbReference>
<dbReference type="OrthoDB" id="6647232at2"/>
<sequence length="304" mass="32563">MRKIICACVLVVFAASVHAANLTPAQDKAVKAYVAKEKKERAANREEVEVNQSIVTDLDDDGKAEVVLEVSFLGGTWWSNGLVILSDKGKGYQVVADEGLLGSVQSIDVKNGLIHVHSLQAGPNDPRCCPTIKQTTVYQWNGTKLLPVKENAPAAKTNANHAVSVPNSSTTAVNNVSNNAEWKFASVKGLKIAGITKSVAGLKSLNVYCEGNIPTVAAAFTASQPNPVRVEIQIGNMIYPFVFAEQRNNAGYRLLNMSKSSFPKGLISGQQQAHVKINGVNHGVLSLRNAGTTSRTALSACYRY</sequence>
<organism evidence="2 3">
    <name type="scientific">Acinetobacter puyangensis</name>
    <dbReference type="NCBI Taxonomy" id="1096779"/>
    <lineage>
        <taxon>Bacteria</taxon>
        <taxon>Pseudomonadati</taxon>
        <taxon>Pseudomonadota</taxon>
        <taxon>Gammaproteobacteria</taxon>
        <taxon>Moraxellales</taxon>
        <taxon>Moraxellaceae</taxon>
        <taxon>Acinetobacter</taxon>
    </lineage>
</organism>
<evidence type="ECO:0000256" key="1">
    <source>
        <dbReference type="SAM" id="SignalP"/>
    </source>
</evidence>
<evidence type="ECO:0000313" key="2">
    <source>
        <dbReference type="EMBL" id="SNX43216.1"/>
    </source>
</evidence>
<keyword evidence="3" id="KW-1185">Reference proteome</keyword>
<dbReference type="EMBL" id="OANT01000001">
    <property type="protein sequence ID" value="SNX43216.1"/>
    <property type="molecule type" value="Genomic_DNA"/>
</dbReference>
<accession>A0A240E3T9</accession>
<dbReference type="AlphaFoldDB" id="A0A240E3T9"/>
<evidence type="ECO:0008006" key="4">
    <source>
        <dbReference type="Google" id="ProtNLM"/>
    </source>
</evidence>
<name>A0A240E3T9_9GAMM</name>
<reference evidence="3" key="1">
    <citation type="submission" date="2016-09" db="EMBL/GenBank/DDBJ databases">
        <authorList>
            <person name="Varghese N."/>
            <person name="Submissions S."/>
        </authorList>
    </citation>
    <scope>NUCLEOTIDE SEQUENCE [LARGE SCALE GENOMIC DNA]</scope>
    <source>
        <strain evidence="3">ANC 4466</strain>
    </source>
</reference>
<evidence type="ECO:0000313" key="3">
    <source>
        <dbReference type="Proteomes" id="UP000219042"/>
    </source>
</evidence>
<keyword evidence="1" id="KW-0732">Signal</keyword>
<protein>
    <recommendedName>
        <fullName evidence="4">Repeat domain-containing protein</fullName>
    </recommendedName>
</protein>